<accession>A0AAD3D363</accession>
<dbReference type="PROSITE" id="PS50994">
    <property type="entry name" value="INTEGRASE"/>
    <property type="match status" value="1"/>
</dbReference>
<dbReference type="PANTHER" id="PTHR11439">
    <property type="entry name" value="GAG-POL-RELATED RETROTRANSPOSON"/>
    <property type="match status" value="1"/>
</dbReference>
<evidence type="ECO:0000256" key="1">
    <source>
        <dbReference type="SAM" id="MobiDB-lite"/>
    </source>
</evidence>
<proteinExistence type="predicted"/>
<dbReference type="InterPro" id="IPR012337">
    <property type="entry name" value="RNaseH-like_sf"/>
</dbReference>
<dbReference type="GO" id="GO:0015074">
    <property type="term" value="P:DNA integration"/>
    <property type="evidence" value="ECO:0007669"/>
    <property type="project" value="InterPro"/>
</dbReference>
<dbReference type="Pfam" id="PF07727">
    <property type="entry name" value="RVT_2"/>
    <property type="match status" value="1"/>
</dbReference>
<keyword evidence="4" id="KW-1185">Reference proteome</keyword>
<evidence type="ECO:0000313" key="4">
    <source>
        <dbReference type="Proteomes" id="UP001054902"/>
    </source>
</evidence>
<reference evidence="3 4" key="1">
    <citation type="journal article" date="2021" name="Sci. Rep.">
        <title>The genome of the diatom Chaetoceros tenuissimus carries an ancient integrated fragment of an extant virus.</title>
        <authorList>
            <person name="Hongo Y."/>
            <person name="Kimura K."/>
            <person name="Takaki Y."/>
            <person name="Yoshida Y."/>
            <person name="Baba S."/>
            <person name="Kobayashi G."/>
            <person name="Nagasaki K."/>
            <person name="Hano T."/>
            <person name="Tomaru Y."/>
        </authorList>
    </citation>
    <scope>NUCLEOTIDE SEQUENCE [LARGE SCALE GENOMIC DNA]</scope>
    <source>
        <strain evidence="3 4">NIES-3715</strain>
    </source>
</reference>
<dbReference type="InterPro" id="IPR043502">
    <property type="entry name" value="DNA/RNA_pol_sf"/>
</dbReference>
<dbReference type="Proteomes" id="UP001054902">
    <property type="component" value="Unassembled WGS sequence"/>
</dbReference>
<feature type="compositionally biased region" description="Polar residues" evidence="1">
    <location>
        <begin position="674"/>
        <end position="686"/>
    </location>
</feature>
<organism evidence="3 4">
    <name type="scientific">Chaetoceros tenuissimus</name>
    <dbReference type="NCBI Taxonomy" id="426638"/>
    <lineage>
        <taxon>Eukaryota</taxon>
        <taxon>Sar</taxon>
        <taxon>Stramenopiles</taxon>
        <taxon>Ochrophyta</taxon>
        <taxon>Bacillariophyta</taxon>
        <taxon>Coscinodiscophyceae</taxon>
        <taxon>Chaetocerotophycidae</taxon>
        <taxon>Chaetocerotales</taxon>
        <taxon>Chaetocerotaceae</taxon>
        <taxon>Chaetoceros</taxon>
    </lineage>
</organism>
<dbReference type="InterPro" id="IPR013103">
    <property type="entry name" value="RVT_2"/>
</dbReference>
<evidence type="ECO:0000259" key="2">
    <source>
        <dbReference type="PROSITE" id="PS50994"/>
    </source>
</evidence>
<dbReference type="SUPFAM" id="SSF53098">
    <property type="entry name" value="Ribonuclease H-like"/>
    <property type="match status" value="1"/>
</dbReference>
<dbReference type="InterPro" id="IPR001584">
    <property type="entry name" value="Integrase_cat-core"/>
</dbReference>
<comment type="caution">
    <text evidence="3">The sequence shown here is derived from an EMBL/GenBank/DDBJ whole genome shotgun (WGS) entry which is preliminary data.</text>
</comment>
<dbReference type="EMBL" id="BLLK01000057">
    <property type="protein sequence ID" value="GFH57012.1"/>
    <property type="molecule type" value="Genomic_DNA"/>
</dbReference>
<dbReference type="PANTHER" id="PTHR11439:SF467">
    <property type="entry name" value="INTEGRASE CATALYTIC DOMAIN-CONTAINING PROTEIN"/>
    <property type="match status" value="1"/>
</dbReference>
<dbReference type="Gene3D" id="3.30.420.10">
    <property type="entry name" value="Ribonuclease H-like superfamily/Ribonuclease H"/>
    <property type="match status" value="1"/>
</dbReference>
<feature type="domain" description="Integrase catalytic" evidence="2">
    <location>
        <begin position="330"/>
        <end position="510"/>
    </location>
</feature>
<sequence>MNHWSNLPEEMKDAKIALAAAKIDKGIKFHPDSDHVEVGIDTQCSRSICNNKDMIRNETVCNVRIRGIGGIIVKATVQGDWILPITSDDGQTTIQIIPNTVLCEQAGKSLLSPQHFFQKYLPGSLGRQRGKEITTAESTVFIYGNKGEYKCTIPIMKENANVPVLKTKPSLQSLHSYMADNQNLVEDIFCHECTTYATQQDLPIVSDDEESISEAPDAEINNTTSPSPTVLDPDVNPQDENINDIAIDMPPSDMIVEPDDHQPTTPTAELLQYHYRLNHCSFKKLHLMAKLRLIPHRLAEVKEPVCPACKFGRHTRKAWRTKAKPRPIRKATAPGQVVSVDMMESRLPGFIAQLKGKLTKSTYKGAVVFVDHFSKYVHVELIRDFTSKSTVEACEAFEAKAADMGVNIKHYHCDNGRFVDHGFRNHCQNRINIDYCGVEAHHQNGLVERYIRILSEGARTSLWHALLRWPKVIILQLWPYALRQEALLRNSVPGEGGKGASPLELFSRSTSSPNLKNFKTIFCPVYKHQSALASGKSLPRWNTRCKLGINLGNSPRHAGNVYLVLDPVTGLTSPQFHCSFDNFFELVSDANANFINIDEWQYKAGFKRGGRRSRLVQRNTATEEELNETDDRTAATSYAEATRPTPTPVEFEHSHEMQDDDNGETDSDDGFIPVQSSRPRQANAGQGANRLNIESFKGKSYQLEALEADFIDKTRSNESVEHYYEALHSDDYKEQEEMRDPIAFAAKLGDDDFHYHKAMKQDDKREFQAAMQKEFQSHITKKNFKLMPLSRVPMGTKILDAVWAMKRKRDILTNAIIKWKAQLNVHGGQQEKGVNYEETYSPVAMWTSIRTLLVLSILNKWHTRQVDFVLAFPQAPIEYELFMKLPAGIKIDGVNYCEILRNLYGQKQAGRVWNRFLVEGLLNIGFKQSTIDECVFYKGNVIFFVYVDDGCFVGPNKDEIDQAIADLKNPDIAKNEYDIEDRGDLADYLGINFTKLEGNKLKMTQPQLIDQVIEQVQGESIGKFSPKSTPAVSSRLLHRDINAPVCKGSFHYRSVIGKLNYLDKGTRPDITYATHAAARFCSDPRITHEMAVSHITRYLQDTKDEGIIIDPDAERTLEVYADADFVGNYNKSTAKFDPSTAKSRSGYIITFCGCPIVWTSKLQTCVALSSCESEYYALSQALREAIPIMDLLEEIRSHGLAKEYIPAKVYCKAFEDNSGALEMATVHKIRPRTKHINNVYHHFREHVRSGRITVHAISTKEQFADMFTKPLNASTFLYLRKKYLKW</sequence>
<dbReference type="InterPro" id="IPR036397">
    <property type="entry name" value="RNaseH_sf"/>
</dbReference>
<gene>
    <name evidence="3" type="ORF">CTEN210_13488</name>
</gene>
<dbReference type="SUPFAM" id="SSF56672">
    <property type="entry name" value="DNA/RNA polymerases"/>
    <property type="match status" value="1"/>
</dbReference>
<name>A0AAD3D363_9STRA</name>
<dbReference type="GO" id="GO:0003676">
    <property type="term" value="F:nucleic acid binding"/>
    <property type="evidence" value="ECO:0007669"/>
    <property type="project" value="InterPro"/>
</dbReference>
<feature type="region of interest" description="Disordered" evidence="1">
    <location>
        <begin position="209"/>
        <end position="235"/>
    </location>
</feature>
<feature type="compositionally biased region" description="Acidic residues" evidence="1">
    <location>
        <begin position="658"/>
        <end position="669"/>
    </location>
</feature>
<evidence type="ECO:0000313" key="3">
    <source>
        <dbReference type="EMBL" id="GFH57012.1"/>
    </source>
</evidence>
<dbReference type="CDD" id="cd09272">
    <property type="entry name" value="RNase_HI_RT_Ty1"/>
    <property type="match status" value="1"/>
</dbReference>
<feature type="region of interest" description="Disordered" evidence="1">
    <location>
        <begin position="611"/>
        <end position="686"/>
    </location>
</feature>
<protein>
    <recommendedName>
        <fullName evidence="2">Integrase catalytic domain-containing protein</fullName>
    </recommendedName>
</protein>